<dbReference type="SUPFAM" id="SSF52540">
    <property type="entry name" value="P-loop containing nucleoside triphosphate hydrolases"/>
    <property type="match status" value="1"/>
</dbReference>
<reference evidence="11 12" key="1">
    <citation type="submission" date="2019-08" db="EMBL/GenBank/DDBJ databases">
        <title>In-depth cultivation of the pig gut microbiome towards novel bacterial diversity and tailored functional studies.</title>
        <authorList>
            <person name="Wylensek D."/>
            <person name="Hitch T.C.A."/>
            <person name="Clavel T."/>
        </authorList>
    </citation>
    <scope>NUCLEOTIDE SEQUENCE [LARGE SCALE GENOMIC DNA]</scope>
    <source>
        <strain evidence="11 12">Oil-RF-744-WCA-WT-10</strain>
    </source>
</reference>
<dbReference type="EMBL" id="VULT01000020">
    <property type="protein sequence ID" value="MSS18411.1"/>
    <property type="molecule type" value="Genomic_DNA"/>
</dbReference>
<evidence type="ECO:0000256" key="10">
    <source>
        <dbReference type="ARBA" id="ARBA00032441"/>
    </source>
</evidence>
<keyword evidence="6" id="KW-0479">Metal-binding</keyword>
<keyword evidence="4" id="KW-0963">Cytoplasm</keyword>
<dbReference type="Gene3D" id="3.40.50.300">
    <property type="entry name" value="P-loop containing nucleotide triphosphate hydrolases"/>
    <property type="match status" value="1"/>
</dbReference>
<dbReference type="InterPro" id="IPR003442">
    <property type="entry name" value="T6A_TsaE"/>
</dbReference>
<evidence type="ECO:0000256" key="8">
    <source>
        <dbReference type="ARBA" id="ARBA00022840"/>
    </source>
</evidence>
<name>A0A6L5XFZ1_9BACT</name>
<evidence type="ECO:0000256" key="5">
    <source>
        <dbReference type="ARBA" id="ARBA00022694"/>
    </source>
</evidence>
<dbReference type="InterPro" id="IPR027417">
    <property type="entry name" value="P-loop_NTPase"/>
</dbReference>
<dbReference type="GO" id="GO:0002949">
    <property type="term" value="P:tRNA threonylcarbamoyladenosine modification"/>
    <property type="evidence" value="ECO:0007669"/>
    <property type="project" value="InterPro"/>
</dbReference>
<dbReference type="GO" id="GO:0016740">
    <property type="term" value="F:transferase activity"/>
    <property type="evidence" value="ECO:0007669"/>
    <property type="project" value="UniProtKB-KW"/>
</dbReference>
<accession>A0A6L5XFZ1</accession>
<evidence type="ECO:0000313" key="11">
    <source>
        <dbReference type="EMBL" id="MSS18411.1"/>
    </source>
</evidence>
<organism evidence="11 12">
    <name type="scientific">Sodaliphilus pleomorphus</name>
    <dbReference type="NCBI Taxonomy" id="2606626"/>
    <lineage>
        <taxon>Bacteria</taxon>
        <taxon>Pseudomonadati</taxon>
        <taxon>Bacteroidota</taxon>
        <taxon>Bacteroidia</taxon>
        <taxon>Bacteroidales</taxon>
        <taxon>Muribaculaceae</taxon>
        <taxon>Sodaliphilus</taxon>
    </lineage>
</organism>
<keyword evidence="9" id="KW-0460">Magnesium</keyword>
<evidence type="ECO:0000256" key="1">
    <source>
        <dbReference type="ARBA" id="ARBA00004496"/>
    </source>
</evidence>
<gene>
    <name evidence="11" type="primary">tsaE</name>
    <name evidence="11" type="ORF">FYJ29_11665</name>
</gene>
<dbReference type="Proteomes" id="UP000483362">
    <property type="component" value="Unassembled WGS sequence"/>
</dbReference>
<evidence type="ECO:0000313" key="12">
    <source>
        <dbReference type="Proteomes" id="UP000483362"/>
    </source>
</evidence>
<comment type="caution">
    <text evidence="11">The sequence shown here is derived from an EMBL/GenBank/DDBJ whole genome shotgun (WGS) entry which is preliminary data.</text>
</comment>
<keyword evidence="5" id="KW-0819">tRNA processing</keyword>
<keyword evidence="11" id="KW-0808">Transferase</keyword>
<evidence type="ECO:0000256" key="2">
    <source>
        <dbReference type="ARBA" id="ARBA00007599"/>
    </source>
</evidence>
<dbReference type="CDD" id="cd00882">
    <property type="entry name" value="Ras_like_GTPase"/>
    <property type="match status" value="1"/>
</dbReference>
<proteinExistence type="inferred from homology"/>
<keyword evidence="8" id="KW-0067">ATP-binding</keyword>
<dbReference type="PANTHER" id="PTHR33540">
    <property type="entry name" value="TRNA THREONYLCARBAMOYLADENOSINE BIOSYNTHESIS PROTEIN TSAE"/>
    <property type="match status" value="1"/>
</dbReference>
<evidence type="ECO:0000256" key="3">
    <source>
        <dbReference type="ARBA" id="ARBA00019010"/>
    </source>
</evidence>
<protein>
    <recommendedName>
        <fullName evidence="3">tRNA threonylcarbamoyladenosine biosynthesis protein TsaE</fullName>
    </recommendedName>
    <alternativeName>
        <fullName evidence="10">t(6)A37 threonylcarbamoyladenosine biosynthesis protein TsaE</fullName>
    </alternativeName>
</protein>
<evidence type="ECO:0000256" key="4">
    <source>
        <dbReference type="ARBA" id="ARBA00022490"/>
    </source>
</evidence>
<dbReference type="GO" id="GO:0046872">
    <property type="term" value="F:metal ion binding"/>
    <property type="evidence" value="ECO:0007669"/>
    <property type="project" value="UniProtKB-KW"/>
</dbReference>
<keyword evidence="12" id="KW-1185">Reference proteome</keyword>
<dbReference type="GO" id="GO:0005524">
    <property type="term" value="F:ATP binding"/>
    <property type="evidence" value="ECO:0007669"/>
    <property type="project" value="UniProtKB-KW"/>
</dbReference>
<dbReference type="Pfam" id="PF02367">
    <property type="entry name" value="TsaE"/>
    <property type="match status" value="1"/>
</dbReference>
<dbReference type="PANTHER" id="PTHR33540:SF2">
    <property type="entry name" value="TRNA THREONYLCARBAMOYLADENOSINE BIOSYNTHESIS PROTEIN TSAE"/>
    <property type="match status" value="1"/>
</dbReference>
<comment type="subcellular location">
    <subcellularLocation>
        <location evidence="1">Cytoplasm</location>
    </subcellularLocation>
</comment>
<evidence type="ECO:0000256" key="9">
    <source>
        <dbReference type="ARBA" id="ARBA00022842"/>
    </source>
</evidence>
<sequence length="152" mass="16974">MNTIEISIPNLETLPEAARQFMSHMGDYTVYAFYGAMGAGKTTFINALCKELGVESDATGSPSFAIINEYRSDTTAELIYHFDCYRLEKEEEAEDIGAEDYFDSGALCLIEWPERIEGLLPDDTVRVDIVVNEADDSRTLKMTLPEEEGTHA</sequence>
<keyword evidence="7" id="KW-0547">Nucleotide-binding</keyword>
<evidence type="ECO:0000256" key="7">
    <source>
        <dbReference type="ARBA" id="ARBA00022741"/>
    </source>
</evidence>
<dbReference type="NCBIfam" id="TIGR00150">
    <property type="entry name" value="T6A_YjeE"/>
    <property type="match status" value="1"/>
</dbReference>
<comment type="similarity">
    <text evidence="2">Belongs to the TsaE family.</text>
</comment>
<evidence type="ECO:0000256" key="6">
    <source>
        <dbReference type="ARBA" id="ARBA00022723"/>
    </source>
</evidence>
<dbReference type="GO" id="GO:0005737">
    <property type="term" value="C:cytoplasm"/>
    <property type="evidence" value="ECO:0007669"/>
    <property type="project" value="UniProtKB-SubCell"/>
</dbReference>
<dbReference type="AlphaFoldDB" id="A0A6L5XFZ1"/>